<dbReference type="InterPro" id="IPR013154">
    <property type="entry name" value="ADH-like_N"/>
</dbReference>
<dbReference type="Proteomes" id="UP000664398">
    <property type="component" value="Unassembled WGS sequence"/>
</dbReference>
<gene>
    <name evidence="9" type="ORF">J4H91_04230</name>
</gene>
<name>A0A939LUV6_9MICO</name>
<keyword evidence="5" id="KW-0560">Oxidoreductase</keyword>
<dbReference type="EMBL" id="JAGDYL010000005">
    <property type="protein sequence ID" value="MBO1804526.1"/>
    <property type="molecule type" value="Genomic_DNA"/>
</dbReference>
<keyword evidence="10" id="KW-1185">Reference proteome</keyword>
<dbReference type="GO" id="GO:0005737">
    <property type="term" value="C:cytoplasm"/>
    <property type="evidence" value="ECO:0007669"/>
    <property type="project" value="TreeGrafter"/>
</dbReference>
<comment type="catalytic activity">
    <reaction evidence="6">
        <text>a primary alcohol + NADP(+) = an aldehyde + NADPH + H(+)</text>
        <dbReference type="Rhea" id="RHEA:15937"/>
        <dbReference type="ChEBI" id="CHEBI:15378"/>
        <dbReference type="ChEBI" id="CHEBI:15734"/>
        <dbReference type="ChEBI" id="CHEBI:17478"/>
        <dbReference type="ChEBI" id="CHEBI:57783"/>
        <dbReference type="ChEBI" id="CHEBI:58349"/>
        <dbReference type="EC" id="1.1.1.2"/>
    </reaction>
</comment>
<dbReference type="RefSeq" id="WP_208045005.1">
    <property type="nucleotide sequence ID" value="NZ_JAGDYL010000005.1"/>
</dbReference>
<dbReference type="Gene3D" id="3.90.180.10">
    <property type="entry name" value="Medium-chain alcohol dehydrogenases, catalytic domain"/>
    <property type="match status" value="1"/>
</dbReference>
<dbReference type="InterPro" id="IPR013149">
    <property type="entry name" value="ADH-like_C"/>
</dbReference>
<dbReference type="PANTHER" id="PTHR42940:SF7">
    <property type="entry name" value="ALCOHOL DEHYDROGENASE-LIKE N-TERMINAL DOMAIN-CONTAINING PROTEIN"/>
    <property type="match status" value="1"/>
</dbReference>
<protein>
    <submittedName>
        <fullName evidence="9">Alcohol dehydrogenase catalytic domain-containing protein</fullName>
    </submittedName>
</protein>
<sequence length="339" mass="34942">MTESIAMRVDPVRGGLVPERIEPAAPAPGWATIRVHASGVCYADIGTSKNIASEAPVTPGHEVAGVIAALGDGVDGWQLGDRAAVGWFGGSCGHCAFCRAGDPVHCPERKIPGVSYPGGWAETITVPADALVRIPDGLDDFDAAPLGCAGVTTFNAIRRAGVPAGGRVAVLGIGGLGHLAVQFAAKLGYEVVAIARGPERESLARELGADRYLDSAASAPGATLREIGGADLILSTASTTAPLSEIVGGLRTHGRLVIIGVDGGTIELPAARLTMQSIVVTGHLTGSARDIEETMRFALLNEVRPMIQRMPLEQANEAVAALEAGSARFRIVLDARDGR</sequence>
<dbReference type="GO" id="GO:0008270">
    <property type="term" value="F:zinc ion binding"/>
    <property type="evidence" value="ECO:0007669"/>
    <property type="project" value="InterPro"/>
</dbReference>
<dbReference type="InterPro" id="IPR002328">
    <property type="entry name" value="ADH_Zn_CS"/>
</dbReference>
<dbReference type="GO" id="GO:0004022">
    <property type="term" value="F:alcohol dehydrogenase (NAD+) activity"/>
    <property type="evidence" value="ECO:0007669"/>
    <property type="project" value="TreeGrafter"/>
</dbReference>
<evidence type="ECO:0000256" key="1">
    <source>
        <dbReference type="ARBA" id="ARBA00001947"/>
    </source>
</evidence>
<evidence type="ECO:0000256" key="4">
    <source>
        <dbReference type="ARBA" id="ARBA00022833"/>
    </source>
</evidence>
<dbReference type="InterPro" id="IPR036291">
    <property type="entry name" value="NAD(P)-bd_dom_sf"/>
</dbReference>
<dbReference type="Pfam" id="PF00107">
    <property type="entry name" value="ADH_zinc_N"/>
    <property type="match status" value="1"/>
</dbReference>
<evidence type="ECO:0000313" key="9">
    <source>
        <dbReference type="EMBL" id="MBO1804526.1"/>
    </source>
</evidence>
<evidence type="ECO:0000256" key="5">
    <source>
        <dbReference type="ARBA" id="ARBA00023002"/>
    </source>
</evidence>
<dbReference type="FunFam" id="3.40.50.720:FF:000022">
    <property type="entry name" value="Cinnamyl alcohol dehydrogenase"/>
    <property type="match status" value="1"/>
</dbReference>
<keyword evidence="4 7" id="KW-0862">Zinc</keyword>
<evidence type="ECO:0000256" key="2">
    <source>
        <dbReference type="ARBA" id="ARBA00008072"/>
    </source>
</evidence>
<dbReference type="Gene3D" id="3.40.50.720">
    <property type="entry name" value="NAD(P)-binding Rossmann-like Domain"/>
    <property type="match status" value="1"/>
</dbReference>
<dbReference type="PANTHER" id="PTHR42940">
    <property type="entry name" value="ALCOHOL DEHYDROGENASE 1-RELATED"/>
    <property type="match status" value="1"/>
</dbReference>
<dbReference type="PROSITE" id="PS00059">
    <property type="entry name" value="ADH_ZINC"/>
    <property type="match status" value="1"/>
</dbReference>
<comment type="caution">
    <text evidence="9">The sequence shown here is derived from an EMBL/GenBank/DDBJ whole genome shotgun (WGS) entry which is preliminary data.</text>
</comment>
<keyword evidence="3 7" id="KW-0479">Metal-binding</keyword>
<dbReference type="SMART" id="SM00829">
    <property type="entry name" value="PKS_ER"/>
    <property type="match status" value="1"/>
</dbReference>
<dbReference type="SUPFAM" id="SSF50129">
    <property type="entry name" value="GroES-like"/>
    <property type="match status" value="1"/>
</dbReference>
<dbReference type="GO" id="GO:0008106">
    <property type="term" value="F:alcohol dehydrogenase (NADP+) activity"/>
    <property type="evidence" value="ECO:0007669"/>
    <property type="project" value="UniProtKB-EC"/>
</dbReference>
<dbReference type="InterPro" id="IPR011032">
    <property type="entry name" value="GroES-like_sf"/>
</dbReference>
<evidence type="ECO:0000256" key="6">
    <source>
        <dbReference type="ARBA" id="ARBA00048262"/>
    </source>
</evidence>
<comment type="similarity">
    <text evidence="2 7">Belongs to the zinc-containing alcohol dehydrogenase family.</text>
</comment>
<evidence type="ECO:0000313" key="10">
    <source>
        <dbReference type="Proteomes" id="UP000664398"/>
    </source>
</evidence>
<comment type="cofactor">
    <cofactor evidence="1 7">
        <name>Zn(2+)</name>
        <dbReference type="ChEBI" id="CHEBI:29105"/>
    </cofactor>
</comment>
<feature type="domain" description="Enoyl reductase (ER)" evidence="8">
    <location>
        <begin position="15"/>
        <end position="333"/>
    </location>
</feature>
<organism evidence="9 10">
    <name type="scientific">Leucobacter ruminantium</name>
    <dbReference type="NCBI Taxonomy" id="1289170"/>
    <lineage>
        <taxon>Bacteria</taxon>
        <taxon>Bacillati</taxon>
        <taxon>Actinomycetota</taxon>
        <taxon>Actinomycetes</taxon>
        <taxon>Micrococcales</taxon>
        <taxon>Microbacteriaceae</taxon>
        <taxon>Leucobacter</taxon>
    </lineage>
</organism>
<dbReference type="Pfam" id="PF08240">
    <property type="entry name" value="ADH_N"/>
    <property type="match status" value="1"/>
</dbReference>
<evidence type="ECO:0000256" key="7">
    <source>
        <dbReference type="RuleBase" id="RU361277"/>
    </source>
</evidence>
<proteinExistence type="inferred from homology"/>
<dbReference type="AlphaFoldDB" id="A0A939LUV6"/>
<dbReference type="InterPro" id="IPR020843">
    <property type="entry name" value="ER"/>
</dbReference>
<accession>A0A939LUV6</accession>
<reference evidence="9" key="1">
    <citation type="submission" date="2021-03" db="EMBL/GenBank/DDBJ databases">
        <title>Leucobacter chromiisoli sp. nov., isolated from chromium-containing soil of chemical plant.</title>
        <authorList>
            <person name="Xu Z."/>
        </authorList>
    </citation>
    <scope>NUCLEOTIDE SEQUENCE</scope>
    <source>
        <strain evidence="9">A2</strain>
    </source>
</reference>
<dbReference type="SUPFAM" id="SSF51735">
    <property type="entry name" value="NAD(P)-binding Rossmann-fold domains"/>
    <property type="match status" value="1"/>
</dbReference>
<evidence type="ECO:0000256" key="3">
    <source>
        <dbReference type="ARBA" id="ARBA00022723"/>
    </source>
</evidence>
<evidence type="ECO:0000259" key="8">
    <source>
        <dbReference type="SMART" id="SM00829"/>
    </source>
</evidence>